<protein>
    <submittedName>
        <fullName evidence="1">Uncharacterized protein</fullName>
    </submittedName>
</protein>
<organism evidence="1 2">
    <name type="scientific">Gigaspora margarita</name>
    <dbReference type="NCBI Taxonomy" id="4874"/>
    <lineage>
        <taxon>Eukaryota</taxon>
        <taxon>Fungi</taxon>
        <taxon>Fungi incertae sedis</taxon>
        <taxon>Mucoromycota</taxon>
        <taxon>Glomeromycotina</taxon>
        <taxon>Glomeromycetes</taxon>
        <taxon>Diversisporales</taxon>
        <taxon>Gigasporaceae</taxon>
        <taxon>Gigaspora</taxon>
    </lineage>
</organism>
<evidence type="ECO:0000313" key="1">
    <source>
        <dbReference type="EMBL" id="KAF0558837.1"/>
    </source>
</evidence>
<dbReference type="Proteomes" id="UP000439903">
    <property type="component" value="Unassembled WGS sequence"/>
</dbReference>
<comment type="caution">
    <text evidence="1">The sequence shown here is derived from an EMBL/GenBank/DDBJ whole genome shotgun (WGS) entry which is preliminary data.</text>
</comment>
<dbReference type="AlphaFoldDB" id="A0A8H4EV32"/>
<proteinExistence type="predicted"/>
<accession>A0A8H4EV32</accession>
<sequence length="131" mass="15178">MCLKSDWLFQVLLKKQSTEENFAWLYKFCAPRYDSSKCFAWSNTILDQVLSDHNYNTIHCSDHDDHDTIHDSDHSTIHDSDHGTIHDSDHGTIHDSDYDTIHDHDTAEKDSLNSDCNVSKEIQIQIMQLSL</sequence>
<reference evidence="1 2" key="1">
    <citation type="journal article" date="2019" name="Environ. Microbiol.">
        <title>At the nexus of three kingdoms: the genome of the mycorrhizal fungus Gigaspora margarita provides insights into plant, endobacterial and fungal interactions.</title>
        <authorList>
            <person name="Venice F."/>
            <person name="Ghignone S."/>
            <person name="Salvioli di Fossalunga A."/>
            <person name="Amselem J."/>
            <person name="Novero M."/>
            <person name="Xianan X."/>
            <person name="Sedzielewska Toro K."/>
            <person name="Morin E."/>
            <person name="Lipzen A."/>
            <person name="Grigoriev I.V."/>
            <person name="Henrissat B."/>
            <person name="Martin F.M."/>
            <person name="Bonfante P."/>
        </authorList>
    </citation>
    <scope>NUCLEOTIDE SEQUENCE [LARGE SCALE GENOMIC DNA]</scope>
    <source>
        <strain evidence="1 2">BEG34</strain>
    </source>
</reference>
<dbReference type="EMBL" id="WTPW01000019">
    <property type="protein sequence ID" value="KAF0558837.1"/>
    <property type="molecule type" value="Genomic_DNA"/>
</dbReference>
<evidence type="ECO:0000313" key="2">
    <source>
        <dbReference type="Proteomes" id="UP000439903"/>
    </source>
</evidence>
<keyword evidence="2" id="KW-1185">Reference proteome</keyword>
<name>A0A8H4EV32_GIGMA</name>
<gene>
    <name evidence="1" type="ORF">F8M41_007797</name>
</gene>